<dbReference type="PANTHER" id="PTHR44591">
    <property type="entry name" value="STRESS RESPONSE REGULATOR PROTEIN 1"/>
    <property type="match status" value="1"/>
</dbReference>
<dbReference type="Pfam" id="PF00072">
    <property type="entry name" value="Response_reg"/>
    <property type="match status" value="1"/>
</dbReference>
<dbReference type="EMBL" id="LAJE02000167">
    <property type="protein sequence ID" value="OEO31187.1"/>
    <property type="molecule type" value="Genomic_DNA"/>
</dbReference>
<evidence type="ECO:0000313" key="6">
    <source>
        <dbReference type="EMBL" id="OEO31187.1"/>
    </source>
</evidence>
<evidence type="ECO:0000256" key="3">
    <source>
        <dbReference type="ARBA" id="ARBA00023163"/>
    </source>
</evidence>
<accession>A0A1E5XRE8</accession>
<dbReference type="AlphaFoldDB" id="A0A1E5XRE8"/>
<dbReference type="SMART" id="SM00448">
    <property type="entry name" value="REC"/>
    <property type="match status" value="1"/>
</dbReference>
<evidence type="ECO:0000313" key="7">
    <source>
        <dbReference type="Proteomes" id="UP000095463"/>
    </source>
</evidence>
<dbReference type="CDD" id="cd00156">
    <property type="entry name" value="REC"/>
    <property type="match status" value="1"/>
</dbReference>
<dbReference type="PROSITE" id="PS50110">
    <property type="entry name" value="RESPONSE_REGULATORY"/>
    <property type="match status" value="1"/>
</dbReference>
<keyword evidence="1" id="KW-0597">Phosphoprotein</keyword>
<dbReference type="Gene3D" id="3.40.50.2300">
    <property type="match status" value="1"/>
</dbReference>
<comment type="caution">
    <text evidence="4">Lacks conserved residue(s) required for the propagation of feature annotation.</text>
</comment>
<gene>
    <name evidence="6" type="ORF">VW23_017635</name>
</gene>
<evidence type="ECO:0000256" key="4">
    <source>
        <dbReference type="PROSITE-ProRule" id="PRU00169"/>
    </source>
</evidence>
<organism evidence="6 7">
    <name type="scientific">Devosia insulae DS-56</name>
    <dbReference type="NCBI Taxonomy" id="1116389"/>
    <lineage>
        <taxon>Bacteria</taxon>
        <taxon>Pseudomonadati</taxon>
        <taxon>Pseudomonadota</taxon>
        <taxon>Alphaproteobacteria</taxon>
        <taxon>Hyphomicrobiales</taxon>
        <taxon>Devosiaceae</taxon>
        <taxon>Devosia</taxon>
    </lineage>
</organism>
<dbReference type="InterPro" id="IPR011006">
    <property type="entry name" value="CheY-like_superfamily"/>
</dbReference>
<keyword evidence="7" id="KW-1185">Reference proteome</keyword>
<name>A0A1E5XRE8_9HYPH</name>
<reference evidence="6 7" key="1">
    <citation type="journal article" date="2015" name="Genome Announc.">
        <title>Genome Assemblies of Three Soil-Associated Devosia species: D. insulae, D. limi, and D. soli.</title>
        <authorList>
            <person name="Hassan Y.I."/>
            <person name="Lepp D."/>
            <person name="Zhou T."/>
        </authorList>
    </citation>
    <scope>NUCLEOTIDE SEQUENCE [LARGE SCALE GENOMIC DNA]</scope>
    <source>
        <strain evidence="6 7">DS-56</strain>
    </source>
</reference>
<dbReference type="PANTHER" id="PTHR44591:SF3">
    <property type="entry name" value="RESPONSE REGULATORY DOMAIN-CONTAINING PROTEIN"/>
    <property type="match status" value="1"/>
</dbReference>
<evidence type="ECO:0000256" key="2">
    <source>
        <dbReference type="ARBA" id="ARBA00023015"/>
    </source>
</evidence>
<dbReference type="GO" id="GO:0000160">
    <property type="term" value="P:phosphorelay signal transduction system"/>
    <property type="evidence" value="ECO:0007669"/>
    <property type="project" value="InterPro"/>
</dbReference>
<proteinExistence type="predicted"/>
<keyword evidence="2" id="KW-0805">Transcription regulation</keyword>
<comment type="caution">
    <text evidence="6">The sequence shown here is derived from an EMBL/GenBank/DDBJ whole genome shotgun (WGS) entry which is preliminary data.</text>
</comment>
<sequence length="162" mass="17618">MQKPSFSKLDVLVVDPSPHMGALIGQMLRHLKVRRIDEVQSSDGAAMLLQTHRFGAIMLNDVLAPMSGVAVVKALRAASEGLNRDTPVIMMSAAPDAAEIAAARDSGVTEFLRKPFATQHIESRLVAMLAAPRPFIEAKAFVGPDRRRKRAVPKGGERRNRA</sequence>
<evidence type="ECO:0000259" key="5">
    <source>
        <dbReference type="PROSITE" id="PS50110"/>
    </source>
</evidence>
<dbReference type="SUPFAM" id="SSF52172">
    <property type="entry name" value="CheY-like"/>
    <property type="match status" value="1"/>
</dbReference>
<dbReference type="Proteomes" id="UP000095463">
    <property type="component" value="Unassembled WGS sequence"/>
</dbReference>
<dbReference type="OrthoDB" id="9786548at2"/>
<protein>
    <recommendedName>
        <fullName evidence="5">Response regulatory domain-containing protein</fullName>
    </recommendedName>
</protein>
<dbReference type="InterPro" id="IPR050595">
    <property type="entry name" value="Bact_response_regulator"/>
</dbReference>
<keyword evidence="3" id="KW-0804">Transcription</keyword>
<evidence type="ECO:0000256" key="1">
    <source>
        <dbReference type="ARBA" id="ARBA00022553"/>
    </source>
</evidence>
<dbReference type="RefSeq" id="WP_069909639.1">
    <property type="nucleotide sequence ID" value="NZ_LAJE02000167.1"/>
</dbReference>
<feature type="domain" description="Response regulatory" evidence="5">
    <location>
        <begin position="10"/>
        <end position="129"/>
    </location>
</feature>
<dbReference type="InterPro" id="IPR001789">
    <property type="entry name" value="Sig_transdc_resp-reg_receiver"/>
</dbReference>